<organism evidence="2 3">
    <name type="scientific">Paenibacillus odorifer</name>
    <dbReference type="NCBI Taxonomy" id="189426"/>
    <lineage>
        <taxon>Bacteria</taxon>
        <taxon>Bacillati</taxon>
        <taxon>Bacillota</taxon>
        <taxon>Bacilli</taxon>
        <taxon>Bacillales</taxon>
        <taxon>Paenibacillaceae</taxon>
        <taxon>Paenibacillus</taxon>
    </lineage>
</organism>
<dbReference type="Proteomes" id="UP000187439">
    <property type="component" value="Unassembled WGS sequence"/>
</dbReference>
<gene>
    <name evidence="2" type="ORF">BSK52_06250</name>
</gene>
<reference evidence="2 3" key="1">
    <citation type="submission" date="2016-10" db="EMBL/GenBank/DDBJ databases">
        <title>Paenibacillus species isolates.</title>
        <authorList>
            <person name="Beno S.M."/>
        </authorList>
    </citation>
    <scope>NUCLEOTIDE SEQUENCE [LARGE SCALE GENOMIC DNA]</scope>
    <source>
        <strain evidence="2 3">FSL H7-0710</strain>
    </source>
</reference>
<proteinExistence type="predicted"/>
<dbReference type="RefSeq" id="WP_076117777.1">
    <property type="nucleotide sequence ID" value="NZ_MPTC01000003.1"/>
</dbReference>
<dbReference type="AlphaFoldDB" id="A0A1R0Y6W3"/>
<evidence type="ECO:0000313" key="2">
    <source>
        <dbReference type="EMBL" id="OMD43091.1"/>
    </source>
</evidence>
<dbReference type="OrthoDB" id="2734147at2"/>
<dbReference type="SUPFAM" id="SSF55136">
    <property type="entry name" value="Probable bacterial effector-binding domain"/>
    <property type="match status" value="1"/>
</dbReference>
<protein>
    <recommendedName>
        <fullName evidence="1">AraC effector-binding domain-containing protein</fullName>
    </recommendedName>
</protein>
<evidence type="ECO:0000259" key="1">
    <source>
        <dbReference type="SMART" id="SM00871"/>
    </source>
</evidence>
<comment type="caution">
    <text evidence="2">The sequence shown here is derived from an EMBL/GenBank/DDBJ whole genome shotgun (WGS) entry which is preliminary data.</text>
</comment>
<evidence type="ECO:0000313" key="3">
    <source>
        <dbReference type="Proteomes" id="UP000187439"/>
    </source>
</evidence>
<sequence length="148" mass="17177">MLVEGQVRVLELPEMKLVGLSITSSFVGHDPERVEAMKQEFNRRKDEISHIIHAERYLSPHFSTENLFTYMICMEVEELTNVPEGMLGFAIPAHQYAHVRSKGDPYDELHSYVRNNDLQSNDRALAIEIYQFANPTWPDEVDVYIPLR</sequence>
<dbReference type="EMBL" id="MPTC01000003">
    <property type="protein sequence ID" value="OMD43091.1"/>
    <property type="molecule type" value="Genomic_DNA"/>
</dbReference>
<dbReference type="Pfam" id="PF14526">
    <property type="entry name" value="Cass2"/>
    <property type="match status" value="1"/>
</dbReference>
<dbReference type="InterPro" id="IPR029441">
    <property type="entry name" value="Cass2"/>
</dbReference>
<name>A0A1R0Y6W3_9BACL</name>
<dbReference type="SMART" id="SM00871">
    <property type="entry name" value="AraC_E_bind"/>
    <property type="match status" value="1"/>
</dbReference>
<accession>A0A1R0Y6W3</accession>
<dbReference type="Gene3D" id="3.20.80.10">
    <property type="entry name" value="Regulatory factor, effector binding domain"/>
    <property type="match status" value="1"/>
</dbReference>
<dbReference type="InterPro" id="IPR011256">
    <property type="entry name" value="Reg_factor_effector_dom_sf"/>
</dbReference>
<feature type="domain" description="AraC effector-binding" evidence="1">
    <location>
        <begin position="5"/>
        <end position="148"/>
    </location>
</feature>
<dbReference type="InterPro" id="IPR010499">
    <property type="entry name" value="AraC_E-bd"/>
</dbReference>